<dbReference type="GeneID" id="74947364"/>
<accession>A0A060HLM6</accession>
<dbReference type="InterPro" id="IPR031807">
    <property type="entry name" value="HicB-like"/>
</dbReference>
<keyword evidence="3" id="KW-1185">Reference proteome</keyword>
<dbReference type="Gene3D" id="3.30.160.250">
    <property type="match status" value="1"/>
</dbReference>
<dbReference type="Proteomes" id="UP000027093">
    <property type="component" value="Chromosome"/>
</dbReference>
<dbReference type="Pfam" id="PF15919">
    <property type="entry name" value="HicB_lk_antitox"/>
    <property type="match status" value="1"/>
</dbReference>
<sequence length="81" mass="9146">MALYNFTIKIEYEDGWYSVQCAELPGAVSQGKTLDEAMANIKEAIEGYIEAFPQEFQKVRSKVQVKNKVLEQKTVIEISSA</sequence>
<reference evidence="2 3" key="1">
    <citation type="journal article" date="2014" name="Int. J. Syst. Evol. Microbiol.">
        <title>Nitrososphaera viennensis gen. nov., sp. nov., an aerobic and mesophilic, ammonia-oxidizing archaeon from soil and a member of the archaeal phylum Thaumarchaeota.</title>
        <authorList>
            <person name="Stieglmeier M."/>
            <person name="Klingl A."/>
            <person name="Alves R.J."/>
            <person name="Rittmann S.K."/>
            <person name="Melcher M."/>
            <person name="Leisch N."/>
            <person name="Schleper C."/>
        </authorList>
    </citation>
    <scope>NUCLEOTIDE SEQUENCE [LARGE SCALE GENOMIC DNA]</scope>
    <source>
        <strain evidence="2">EN76</strain>
    </source>
</reference>
<dbReference type="AlphaFoldDB" id="A0A060HLM6"/>
<evidence type="ECO:0000313" key="2">
    <source>
        <dbReference type="EMBL" id="AIC16383.1"/>
    </source>
</evidence>
<dbReference type="SUPFAM" id="SSF143100">
    <property type="entry name" value="TTHA1013/TTHA0281-like"/>
    <property type="match status" value="1"/>
</dbReference>
<gene>
    <name evidence="2" type="ORF">NVIE_021210</name>
</gene>
<dbReference type="STRING" id="926571.NVIE_021210"/>
<dbReference type="EMBL" id="CP007536">
    <property type="protein sequence ID" value="AIC16383.1"/>
    <property type="molecule type" value="Genomic_DNA"/>
</dbReference>
<dbReference type="PANTHER" id="PTHR34504:SF2">
    <property type="entry name" value="UPF0150 PROTEIN SSL0259"/>
    <property type="match status" value="1"/>
</dbReference>
<evidence type="ECO:0000313" key="3">
    <source>
        <dbReference type="Proteomes" id="UP000027093"/>
    </source>
</evidence>
<dbReference type="KEGG" id="nvn:NVIE_021210"/>
<name>A0A060HLM6_9ARCH</name>
<evidence type="ECO:0000259" key="1">
    <source>
        <dbReference type="Pfam" id="PF15919"/>
    </source>
</evidence>
<dbReference type="HOGENOM" id="CLU_114047_2_2_2"/>
<organism evidence="2 3">
    <name type="scientific">Nitrososphaera viennensis EN76</name>
    <dbReference type="NCBI Taxonomy" id="926571"/>
    <lineage>
        <taxon>Archaea</taxon>
        <taxon>Nitrososphaerota</taxon>
        <taxon>Nitrososphaeria</taxon>
        <taxon>Nitrososphaerales</taxon>
        <taxon>Nitrososphaeraceae</taxon>
        <taxon>Nitrososphaera</taxon>
    </lineage>
</organism>
<feature type="domain" description="HicB-like antitoxin of toxin-antitoxin system" evidence="1">
    <location>
        <begin position="7"/>
        <end position="67"/>
    </location>
</feature>
<proteinExistence type="predicted"/>
<dbReference type="RefSeq" id="WP_084790771.1">
    <property type="nucleotide sequence ID" value="NZ_CP007536.1"/>
</dbReference>
<dbReference type="InterPro" id="IPR051404">
    <property type="entry name" value="TA_system_antitoxin"/>
</dbReference>
<dbReference type="PANTHER" id="PTHR34504">
    <property type="entry name" value="ANTITOXIN HICB"/>
    <property type="match status" value="1"/>
</dbReference>
<protein>
    <recommendedName>
        <fullName evidence="1">HicB-like antitoxin of toxin-antitoxin system domain-containing protein</fullName>
    </recommendedName>
</protein>
<dbReference type="InterPro" id="IPR035069">
    <property type="entry name" value="TTHA1013/TTHA0281-like"/>
</dbReference>